<reference evidence="2 3" key="1">
    <citation type="submission" date="2014-04" db="EMBL/GenBank/DDBJ databases">
        <authorList>
            <consortium name="DOE Joint Genome Institute"/>
            <person name="Kuo A."/>
            <person name="Kohler A."/>
            <person name="Costa M.D."/>
            <person name="Nagy L.G."/>
            <person name="Floudas D."/>
            <person name="Copeland A."/>
            <person name="Barry K.W."/>
            <person name="Cichocki N."/>
            <person name="Veneault-Fourrey C."/>
            <person name="LaButti K."/>
            <person name="Lindquist E.A."/>
            <person name="Lipzen A."/>
            <person name="Lundell T."/>
            <person name="Morin E."/>
            <person name="Murat C."/>
            <person name="Sun H."/>
            <person name="Tunlid A."/>
            <person name="Henrissat B."/>
            <person name="Grigoriev I.V."/>
            <person name="Hibbett D.S."/>
            <person name="Martin F."/>
            <person name="Nordberg H.P."/>
            <person name="Cantor M.N."/>
            <person name="Hua S.X."/>
        </authorList>
    </citation>
    <scope>NUCLEOTIDE SEQUENCE [LARGE SCALE GENOMIC DNA]</scope>
    <source>
        <strain evidence="2 3">Marx 270</strain>
    </source>
</reference>
<evidence type="ECO:0000313" key="2">
    <source>
        <dbReference type="EMBL" id="KIO04977.1"/>
    </source>
</evidence>
<name>A0A0C3K5W7_PISTI</name>
<feature type="signal peptide" evidence="1">
    <location>
        <begin position="1"/>
        <end position="20"/>
    </location>
</feature>
<sequence length="497" mass="56623">MHPCLLVTEILLHIIGFVENGTESQSTCRKSDIARLARTCRAFTDPALDVLWRTQCTLGPLVKCLPGHLWTQDSWGAIEIVSKPTIKDWLRLRKYSFRIRVFELCRSSDRPLDVGDVTLCTIFSPDVFHALFPSLHTLNLGFLADRIPLSLLDDVLSPRLAQLRFRLPHYLEPDDLHELLESITNRAPSLRALKIDACAHEQSFVHPSALRFDRMPYLRTLCFPSKLYISPSSLLQPRQMQNLQVLTLTLTADPVPALHHFDPLVFPVLQCMRITTPTLDQLCDILRVTASTQLREISVFYSAPASEAVMHNFFQEVQRAHGRSRGLHILVLHHIYTLDSSILKPFVYSPSTFKPLLACHRLRVLDIRDIGHLAIDDPFIEHAALSWPVIEELRLRGLPWIDSHRTTIGSLRELVRGCSRLARLSMAIDARVLPEEKSAWRSLPLEELNISDSIIGHAEAVERYLRMALPNLKTLIALDDVHFWKAILGMDGTVWNE</sequence>
<protein>
    <recommendedName>
        <fullName evidence="4">F-box domain-containing protein</fullName>
    </recommendedName>
</protein>
<proteinExistence type="predicted"/>
<evidence type="ECO:0000256" key="1">
    <source>
        <dbReference type="SAM" id="SignalP"/>
    </source>
</evidence>
<dbReference type="Gene3D" id="3.80.10.10">
    <property type="entry name" value="Ribonuclease Inhibitor"/>
    <property type="match status" value="1"/>
</dbReference>
<feature type="chain" id="PRO_5002166334" description="F-box domain-containing protein" evidence="1">
    <location>
        <begin position="21"/>
        <end position="497"/>
    </location>
</feature>
<dbReference type="InterPro" id="IPR032675">
    <property type="entry name" value="LRR_dom_sf"/>
</dbReference>
<keyword evidence="1" id="KW-0732">Signal</keyword>
<dbReference type="InParanoid" id="A0A0C3K5W7"/>
<gene>
    <name evidence="2" type="ORF">M404DRAFT_530224</name>
</gene>
<dbReference type="SUPFAM" id="SSF52047">
    <property type="entry name" value="RNI-like"/>
    <property type="match status" value="1"/>
</dbReference>
<dbReference type="Proteomes" id="UP000054217">
    <property type="component" value="Unassembled WGS sequence"/>
</dbReference>
<organism evidence="2 3">
    <name type="scientific">Pisolithus tinctorius Marx 270</name>
    <dbReference type="NCBI Taxonomy" id="870435"/>
    <lineage>
        <taxon>Eukaryota</taxon>
        <taxon>Fungi</taxon>
        <taxon>Dikarya</taxon>
        <taxon>Basidiomycota</taxon>
        <taxon>Agaricomycotina</taxon>
        <taxon>Agaricomycetes</taxon>
        <taxon>Agaricomycetidae</taxon>
        <taxon>Boletales</taxon>
        <taxon>Sclerodermatineae</taxon>
        <taxon>Pisolithaceae</taxon>
        <taxon>Pisolithus</taxon>
    </lineage>
</organism>
<dbReference type="STRING" id="870435.A0A0C3K5W7"/>
<dbReference type="EMBL" id="KN831968">
    <property type="protein sequence ID" value="KIO04977.1"/>
    <property type="molecule type" value="Genomic_DNA"/>
</dbReference>
<evidence type="ECO:0008006" key="4">
    <source>
        <dbReference type="Google" id="ProtNLM"/>
    </source>
</evidence>
<dbReference type="OrthoDB" id="3543113at2759"/>
<dbReference type="AlphaFoldDB" id="A0A0C3K5W7"/>
<evidence type="ECO:0000313" key="3">
    <source>
        <dbReference type="Proteomes" id="UP000054217"/>
    </source>
</evidence>
<accession>A0A0C3K5W7</accession>
<reference evidence="3" key="2">
    <citation type="submission" date="2015-01" db="EMBL/GenBank/DDBJ databases">
        <title>Evolutionary Origins and Diversification of the Mycorrhizal Mutualists.</title>
        <authorList>
            <consortium name="DOE Joint Genome Institute"/>
            <consortium name="Mycorrhizal Genomics Consortium"/>
            <person name="Kohler A."/>
            <person name="Kuo A."/>
            <person name="Nagy L.G."/>
            <person name="Floudas D."/>
            <person name="Copeland A."/>
            <person name="Barry K.W."/>
            <person name="Cichocki N."/>
            <person name="Veneault-Fourrey C."/>
            <person name="LaButti K."/>
            <person name="Lindquist E.A."/>
            <person name="Lipzen A."/>
            <person name="Lundell T."/>
            <person name="Morin E."/>
            <person name="Murat C."/>
            <person name="Riley R."/>
            <person name="Ohm R."/>
            <person name="Sun H."/>
            <person name="Tunlid A."/>
            <person name="Henrissat B."/>
            <person name="Grigoriev I.V."/>
            <person name="Hibbett D.S."/>
            <person name="Martin F."/>
        </authorList>
    </citation>
    <scope>NUCLEOTIDE SEQUENCE [LARGE SCALE GENOMIC DNA]</scope>
    <source>
        <strain evidence="3">Marx 270</strain>
    </source>
</reference>
<dbReference type="HOGENOM" id="CLU_021164_1_0_1"/>
<keyword evidence="3" id="KW-1185">Reference proteome</keyword>